<evidence type="ECO:0000313" key="10">
    <source>
        <dbReference type="Proteomes" id="UP001215827"/>
    </source>
</evidence>
<dbReference type="InterPro" id="IPR033248">
    <property type="entry name" value="Transketolase_C"/>
</dbReference>
<keyword evidence="10" id="KW-1185">Reference proteome</keyword>
<dbReference type="CDD" id="cd07036">
    <property type="entry name" value="TPP_PYR_E1-PDHc-beta_like"/>
    <property type="match status" value="1"/>
</dbReference>
<evidence type="ECO:0000256" key="3">
    <source>
        <dbReference type="ARBA" id="ARBA00011301"/>
    </source>
</evidence>
<dbReference type="EMBL" id="CP121106">
    <property type="protein sequence ID" value="WFL77739.1"/>
    <property type="molecule type" value="Genomic_DNA"/>
</dbReference>
<dbReference type="SUPFAM" id="SSF52518">
    <property type="entry name" value="Thiamin diphosphate-binding fold (THDP-binding)"/>
    <property type="match status" value="2"/>
</dbReference>
<comment type="function">
    <text evidence="2">E1 component of the 2-oxoglutarate dehydrogenase (OGDH) complex which catalyzes the decarboxylation of 2-oxoglutarate, the first step in the conversion of 2-oxoglutarate to succinyl-CoA and CO(2).</text>
</comment>
<keyword evidence="5" id="KW-0560">Oxidoreductase</keyword>
<evidence type="ECO:0000256" key="5">
    <source>
        <dbReference type="ARBA" id="ARBA00023002"/>
    </source>
</evidence>
<dbReference type="InterPro" id="IPR029061">
    <property type="entry name" value="THDP-binding"/>
</dbReference>
<evidence type="ECO:0000256" key="4">
    <source>
        <dbReference type="ARBA" id="ARBA00013321"/>
    </source>
</evidence>
<evidence type="ECO:0000256" key="7">
    <source>
        <dbReference type="ARBA" id="ARBA00030680"/>
    </source>
</evidence>
<evidence type="ECO:0000259" key="8">
    <source>
        <dbReference type="SMART" id="SM00861"/>
    </source>
</evidence>
<dbReference type="InterPro" id="IPR005475">
    <property type="entry name" value="Transketolase-like_Pyr-bd"/>
</dbReference>
<dbReference type="Proteomes" id="UP001215827">
    <property type="component" value="Chromosome"/>
</dbReference>
<accession>A0ABY8FRU9</accession>
<dbReference type="InterPro" id="IPR001017">
    <property type="entry name" value="DH_E1"/>
</dbReference>
<organism evidence="9 10">
    <name type="scientific">Altererythrobacter arenosus</name>
    <dbReference type="NCBI Taxonomy" id="3032592"/>
    <lineage>
        <taxon>Bacteria</taxon>
        <taxon>Pseudomonadati</taxon>
        <taxon>Pseudomonadota</taxon>
        <taxon>Alphaproteobacteria</taxon>
        <taxon>Sphingomonadales</taxon>
        <taxon>Erythrobacteraceae</taxon>
        <taxon>Altererythrobacter</taxon>
    </lineage>
</organism>
<dbReference type="Pfam" id="PF02779">
    <property type="entry name" value="Transket_pyr"/>
    <property type="match status" value="1"/>
</dbReference>
<dbReference type="PANTHER" id="PTHR43257:SF2">
    <property type="entry name" value="PYRUVATE DEHYDROGENASE E1 COMPONENT SUBUNIT BETA"/>
    <property type="match status" value="1"/>
</dbReference>
<evidence type="ECO:0000256" key="2">
    <source>
        <dbReference type="ARBA" id="ARBA00003906"/>
    </source>
</evidence>
<evidence type="ECO:0000256" key="1">
    <source>
        <dbReference type="ARBA" id="ARBA00001964"/>
    </source>
</evidence>
<dbReference type="PANTHER" id="PTHR43257">
    <property type="entry name" value="PYRUVATE DEHYDROGENASE E1 COMPONENT BETA SUBUNIT"/>
    <property type="match status" value="1"/>
</dbReference>
<gene>
    <name evidence="9" type="ORF">P7228_01330</name>
</gene>
<comment type="cofactor">
    <cofactor evidence="1">
        <name>thiamine diphosphate</name>
        <dbReference type="ChEBI" id="CHEBI:58937"/>
    </cofactor>
</comment>
<dbReference type="Gene3D" id="3.40.50.970">
    <property type="match status" value="2"/>
</dbReference>
<evidence type="ECO:0000313" key="9">
    <source>
        <dbReference type="EMBL" id="WFL77739.1"/>
    </source>
</evidence>
<dbReference type="Pfam" id="PF00676">
    <property type="entry name" value="E1_dh"/>
    <property type="match status" value="1"/>
</dbReference>
<comment type="subunit">
    <text evidence="3">Homodimer. Part of the 2-oxoglutarate dehydrogenase (OGDH) complex composed of E1 (2-oxoglutarate dehydrogenase), E2 (dihydrolipoamide succinyltransferase) and E3 (dihydrolipoamide dehydrogenase); the complex contains multiple copies of the three enzymatic components (E1, E2 and E3).</text>
</comment>
<dbReference type="CDD" id="cd02000">
    <property type="entry name" value="TPP_E1_PDC_ADC_BCADC"/>
    <property type="match status" value="1"/>
</dbReference>
<evidence type="ECO:0000256" key="6">
    <source>
        <dbReference type="ARBA" id="ARBA00023052"/>
    </source>
</evidence>
<reference evidence="9 10" key="1">
    <citation type="submission" date="2023-03" db="EMBL/GenBank/DDBJ databases">
        <title>Altererythrobacter sp. CAU 1644 isolated from sand.</title>
        <authorList>
            <person name="Kim W."/>
        </authorList>
    </citation>
    <scope>NUCLEOTIDE SEQUENCE [LARGE SCALE GENOMIC DNA]</scope>
    <source>
        <strain evidence="9 10">CAU 1644</strain>
    </source>
</reference>
<keyword evidence="6" id="KW-0786">Thiamine pyrophosphate</keyword>
<dbReference type="Gene3D" id="3.40.50.920">
    <property type="match status" value="1"/>
</dbReference>
<name>A0ABY8FRU9_9SPHN</name>
<dbReference type="SMART" id="SM00861">
    <property type="entry name" value="Transket_pyr"/>
    <property type="match status" value="1"/>
</dbReference>
<dbReference type="Pfam" id="PF02780">
    <property type="entry name" value="Transketolase_C"/>
    <property type="match status" value="1"/>
</dbReference>
<protein>
    <recommendedName>
        <fullName evidence="4">2-oxoglutarate dehydrogenase E1 component</fullName>
    </recommendedName>
    <alternativeName>
        <fullName evidence="7">Alpha-ketoglutarate dehydrogenase</fullName>
    </alternativeName>
</protein>
<dbReference type="RefSeq" id="WP_278016431.1">
    <property type="nucleotide sequence ID" value="NZ_CP121106.1"/>
</dbReference>
<sequence>MNISPEVFSETGSFDTRLDSETAIGIYQIMRRIAETDQSIQRQLAAGELQFQYYPCGGQEAIPAAIAPLLSPDDRAVITYRCIHDIVAKGTPIKSIVAEMFGKATGTCGGKGGPMHLSDPANGLMATTGIVGAGAPIANGIALAKQLAGSGQIVICSFGDGAANIGAVHEALNLAGLWNLPVVFVCQNNLYAEYTSFEESTAARTIAERGPSYGIVGHRVDGTSPEEIYEAAQTAITRARAGEGPTLLECVAPRLQGHAFGSDEAHMDAEMLAAGRADPPIAKYRRQLIDSFGVDPTLLDAIDAEAKTEVQDALEFAKAAPFPTEEQLIRDVFAPGEKPVIESLPSRPIEVGCDAAFTSMPYAGAINAALDHALTHDDKVVVLGEDIADPAGGVAKATIGLSTKHGAERVRNTPISEQAIVGAAIGAAMEGLRPVAEIMLADFAMVCMDQIANHAAKLRYMSGGKTTVPLTIRMLTAGNIGSFGAQHSQSLEAWFAHIPGLKIALPATPADAKGLLLSAINDPDPCIVIESMRCYFTPGDVPDGDYRVPLGVAKVVREGTDATVISYGWALHEVLAAAGELADAGIEIEVVDLRSIVPLDMATVSASVAKTGRAMIVHGAVEFGGIGAEIAARLAENHGAELKAPVARLGSAYTPVPFAQNLEAAHFPDPSSIVERLKSLIGGADGES</sequence>
<proteinExistence type="predicted"/>
<dbReference type="SUPFAM" id="SSF52922">
    <property type="entry name" value="TK C-terminal domain-like"/>
    <property type="match status" value="1"/>
</dbReference>
<feature type="domain" description="Transketolase-like pyrimidine-binding" evidence="8">
    <location>
        <begin position="360"/>
        <end position="537"/>
    </location>
</feature>
<dbReference type="InterPro" id="IPR009014">
    <property type="entry name" value="Transketo_C/PFOR_II"/>
</dbReference>